<keyword evidence="1 2" id="KW-0732">Signal</keyword>
<reference evidence="3 4" key="1">
    <citation type="submission" date="2024-08" db="EMBL/GenBank/DDBJ databases">
        <title>Whole-genome sequencing of halo(alkali)philic microorganisms from hypersaline lakes.</title>
        <authorList>
            <person name="Sorokin D.Y."/>
            <person name="Merkel A.Y."/>
            <person name="Messina E."/>
            <person name="Yakimov M."/>
        </authorList>
    </citation>
    <scope>NUCLEOTIDE SEQUENCE [LARGE SCALE GENOMIC DNA]</scope>
    <source>
        <strain evidence="3 4">AB-hyl4</strain>
    </source>
</reference>
<organism evidence="3 4">
    <name type="scientific">Natronomicrosphaera hydrolytica</name>
    <dbReference type="NCBI Taxonomy" id="3242702"/>
    <lineage>
        <taxon>Bacteria</taxon>
        <taxon>Pseudomonadati</taxon>
        <taxon>Planctomycetota</taxon>
        <taxon>Phycisphaerae</taxon>
        <taxon>Phycisphaerales</taxon>
        <taxon>Phycisphaeraceae</taxon>
        <taxon>Natronomicrosphaera</taxon>
    </lineage>
</organism>
<accession>A0ABV4U5Y0</accession>
<gene>
    <name evidence="3" type="ORF">ACERK3_05175</name>
</gene>
<dbReference type="Gene3D" id="2.50.20.10">
    <property type="entry name" value="Lipoprotein localisation LolA/LolB/LppX"/>
    <property type="match status" value="1"/>
</dbReference>
<dbReference type="Proteomes" id="UP001575105">
    <property type="component" value="Unassembled WGS sequence"/>
</dbReference>
<sequence length="246" mass="27468">MCLPRLLMLLVLLSSSLSLATSMALGDDVPDRPGEVSAELWDELVALDALAGEVTSLRGRFERHRSTPLLRRPLVSEGVVYVSGDRVRWETQAPSPSTTLVRDGEVQIYQPEERRVEVYALEERAEQFGGGLMLRLTTLVETFCLAEVEPGEVFEDLAGDDVAGLLGLRLTPRDEAITEEFESMAMLLDRETGQLLRLRLVTDASQWTEYRFVEVEPNVELGEDTFTLELPTDVEVVRPMEGGSRD</sequence>
<keyword evidence="3" id="KW-0449">Lipoprotein</keyword>
<evidence type="ECO:0000313" key="3">
    <source>
        <dbReference type="EMBL" id="MFA9477683.1"/>
    </source>
</evidence>
<dbReference type="CDD" id="cd16325">
    <property type="entry name" value="LolA"/>
    <property type="match status" value="1"/>
</dbReference>
<proteinExistence type="predicted"/>
<comment type="caution">
    <text evidence="3">The sequence shown here is derived from an EMBL/GenBank/DDBJ whole genome shotgun (WGS) entry which is preliminary data.</text>
</comment>
<dbReference type="InterPro" id="IPR004564">
    <property type="entry name" value="OM_lipoprot_carrier_LolA-like"/>
</dbReference>
<dbReference type="InterPro" id="IPR029046">
    <property type="entry name" value="LolA/LolB/LppX"/>
</dbReference>
<feature type="signal peptide" evidence="2">
    <location>
        <begin position="1"/>
        <end position="20"/>
    </location>
</feature>
<keyword evidence="4" id="KW-1185">Reference proteome</keyword>
<protein>
    <submittedName>
        <fullName evidence="3">Outer membrane lipoprotein carrier protein LolA</fullName>
    </submittedName>
</protein>
<evidence type="ECO:0000256" key="1">
    <source>
        <dbReference type="ARBA" id="ARBA00022729"/>
    </source>
</evidence>
<dbReference type="SUPFAM" id="SSF89392">
    <property type="entry name" value="Prokaryotic lipoproteins and lipoprotein localization factors"/>
    <property type="match status" value="1"/>
</dbReference>
<dbReference type="PANTHER" id="PTHR35869:SF1">
    <property type="entry name" value="OUTER-MEMBRANE LIPOPROTEIN CARRIER PROTEIN"/>
    <property type="match status" value="1"/>
</dbReference>
<dbReference type="RefSeq" id="WP_425344610.1">
    <property type="nucleotide sequence ID" value="NZ_JBGUBD010000003.1"/>
</dbReference>
<feature type="chain" id="PRO_5047144501" evidence="2">
    <location>
        <begin position="21"/>
        <end position="246"/>
    </location>
</feature>
<dbReference type="PANTHER" id="PTHR35869">
    <property type="entry name" value="OUTER-MEMBRANE LIPOPROTEIN CARRIER PROTEIN"/>
    <property type="match status" value="1"/>
</dbReference>
<evidence type="ECO:0000256" key="2">
    <source>
        <dbReference type="SAM" id="SignalP"/>
    </source>
</evidence>
<dbReference type="EMBL" id="JBGUBD010000003">
    <property type="protein sequence ID" value="MFA9477683.1"/>
    <property type="molecule type" value="Genomic_DNA"/>
</dbReference>
<evidence type="ECO:0000313" key="4">
    <source>
        <dbReference type="Proteomes" id="UP001575105"/>
    </source>
</evidence>
<name>A0ABV4U5Y0_9BACT</name>